<protein>
    <submittedName>
        <fullName evidence="1">Uncharacterized protein</fullName>
    </submittedName>
</protein>
<organism evidence="1 2">
    <name type="scientific">Caerostris extrusa</name>
    <name type="common">Bark spider</name>
    <name type="synonym">Caerostris bankana</name>
    <dbReference type="NCBI Taxonomy" id="172846"/>
    <lineage>
        <taxon>Eukaryota</taxon>
        <taxon>Metazoa</taxon>
        <taxon>Ecdysozoa</taxon>
        <taxon>Arthropoda</taxon>
        <taxon>Chelicerata</taxon>
        <taxon>Arachnida</taxon>
        <taxon>Araneae</taxon>
        <taxon>Araneomorphae</taxon>
        <taxon>Entelegynae</taxon>
        <taxon>Araneoidea</taxon>
        <taxon>Araneidae</taxon>
        <taxon>Caerostris</taxon>
    </lineage>
</organism>
<dbReference type="EMBL" id="BPLR01001638">
    <property type="protein sequence ID" value="GIZ03717.1"/>
    <property type="molecule type" value="Genomic_DNA"/>
</dbReference>
<dbReference type="AlphaFoldDB" id="A0AAV4Y909"/>
<name>A0AAV4Y909_CAEEX</name>
<evidence type="ECO:0000313" key="2">
    <source>
        <dbReference type="Proteomes" id="UP001054945"/>
    </source>
</evidence>
<keyword evidence="2" id="KW-1185">Reference proteome</keyword>
<dbReference type="Proteomes" id="UP001054945">
    <property type="component" value="Unassembled WGS sequence"/>
</dbReference>
<accession>A0AAV4Y909</accession>
<comment type="caution">
    <text evidence="1">The sequence shown here is derived from an EMBL/GenBank/DDBJ whole genome shotgun (WGS) entry which is preliminary data.</text>
</comment>
<gene>
    <name evidence="1" type="ORF">CEXT_225771</name>
</gene>
<sequence>MAASPTPPPTNHLDFPFPCSSLSGNQRVLWGSVVCKDALTILPLDGTDTLHRNFRLCCLKCLEDRSFYLIAKTITQEAYHKLRSNNSLIKVHVTHHRLNWVTFRTVVIKDVVQKGRIPELSMRETYEDNKIPLKMSRC</sequence>
<evidence type="ECO:0000313" key="1">
    <source>
        <dbReference type="EMBL" id="GIZ03717.1"/>
    </source>
</evidence>
<reference evidence="1 2" key="1">
    <citation type="submission" date="2021-06" db="EMBL/GenBank/DDBJ databases">
        <title>Caerostris extrusa draft genome.</title>
        <authorList>
            <person name="Kono N."/>
            <person name="Arakawa K."/>
        </authorList>
    </citation>
    <scope>NUCLEOTIDE SEQUENCE [LARGE SCALE GENOMIC DNA]</scope>
</reference>
<proteinExistence type="predicted"/>